<evidence type="ECO:0000313" key="1">
    <source>
        <dbReference type="EMBL" id="KAF2862839.1"/>
    </source>
</evidence>
<organism evidence="1 2">
    <name type="scientific">Piedraia hortae CBS 480.64</name>
    <dbReference type="NCBI Taxonomy" id="1314780"/>
    <lineage>
        <taxon>Eukaryota</taxon>
        <taxon>Fungi</taxon>
        <taxon>Dikarya</taxon>
        <taxon>Ascomycota</taxon>
        <taxon>Pezizomycotina</taxon>
        <taxon>Dothideomycetes</taxon>
        <taxon>Dothideomycetidae</taxon>
        <taxon>Capnodiales</taxon>
        <taxon>Piedraiaceae</taxon>
        <taxon>Piedraia</taxon>
    </lineage>
</organism>
<dbReference type="OrthoDB" id="3850653at2759"/>
<keyword evidence="2" id="KW-1185">Reference proteome</keyword>
<reference evidence="1" key="1">
    <citation type="journal article" date="2020" name="Stud. Mycol.">
        <title>101 Dothideomycetes genomes: a test case for predicting lifestyles and emergence of pathogens.</title>
        <authorList>
            <person name="Haridas S."/>
            <person name="Albert R."/>
            <person name="Binder M."/>
            <person name="Bloem J."/>
            <person name="Labutti K."/>
            <person name="Salamov A."/>
            <person name="Andreopoulos B."/>
            <person name="Baker S."/>
            <person name="Barry K."/>
            <person name="Bills G."/>
            <person name="Bluhm B."/>
            <person name="Cannon C."/>
            <person name="Castanera R."/>
            <person name="Culley D."/>
            <person name="Daum C."/>
            <person name="Ezra D."/>
            <person name="Gonzalez J."/>
            <person name="Henrissat B."/>
            <person name="Kuo A."/>
            <person name="Liang C."/>
            <person name="Lipzen A."/>
            <person name="Lutzoni F."/>
            <person name="Magnuson J."/>
            <person name="Mondo S."/>
            <person name="Nolan M."/>
            <person name="Ohm R."/>
            <person name="Pangilinan J."/>
            <person name="Park H.-J."/>
            <person name="Ramirez L."/>
            <person name="Alfaro M."/>
            <person name="Sun H."/>
            <person name="Tritt A."/>
            <person name="Yoshinaga Y."/>
            <person name="Zwiers L.-H."/>
            <person name="Turgeon B."/>
            <person name="Goodwin S."/>
            <person name="Spatafora J."/>
            <person name="Crous P."/>
            <person name="Grigoriev I."/>
        </authorList>
    </citation>
    <scope>NUCLEOTIDE SEQUENCE</scope>
    <source>
        <strain evidence="1">CBS 480.64</strain>
    </source>
</reference>
<protein>
    <submittedName>
        <fullName evidence="1">Uncharacterized protein</fullName>
    </submittedName>
</protein>
<gene>
    <name evidence="1" type="ORF">K470DRAFT_268787</name>
</gene>
<name>A0A6A7C703_9PEZI</name>
<proteinExistence type="predicted"/>
<sequence length="179" mass="20516">MSQLTFPENGRALMKKCSDYNIDLGKWLVYAAPTLSDDQINKFCYAAMKAYTDEYLNEPESEWEAQGFLKPADERATGLQDALDKHFKLVQKLIDESGDDSNLWNDTRIFPFGLIFLKDEHWERDGVQVAHCDHDEEREGEDEVKLDSAKFMVDRLGFVLTTVASLDDSFENCKDDDGI</sequence>
<evidence type="ECO:0000313" key="2">
    <source>
        <dbReference type="Proteomes" id="UP000799421"/>
    </source>
</evidence>
<accession>A0A6A7C703</accession>
<dbReference type="AlphaFoldDB" id="A0A6A7C703"/>
<dbReference type="EMBL" id="MU005964">
    <property type="protein sequence ID" value="KAF2862839.1"/>
    <property type="molecule type" value="Genomic_DNA"/>
</dbReference>
<dbReference type="Proteomes" id="UP000799421">
    <property type="component" value="Unassembled WGS sequence"/>
</dbReference>